<dbReference type="STRING" id="1292034.OR37_00763"/>
<dbReference type="GO" id="GO:0043565">
    <property type="term" value="F:sequence-specific DNA binding"/>
    <property type="evidence" value="ECO:0007669"/>
    <property type="project" value="InterPro"/>
</dbReference>
<keyword evidence="6" id="KW-1185">Reference proteome</keyword>
<dbReference type="PATRIC" id="fig|1292034.3.peg.758"/>
<feature type="domain" description="HTH araC/xylS-type" evidence="4">
    <location>
        <begin position="216"/>
        <end position="316"/>
    </location>
</feature>
<dbReference type="Pfam" id="PF12833">
    <property type="entry name" value="HTH_18"/>
    <property type="match status" value="1"/>
</dbReference>
<evidence type="ECO:0000256" key="3">
    <source>
        <dbReference type="ARBA" id="ARBA00023163"/>
    </source>
</evidence>
<dbReference type="PROSITE" id="PS01124">
    <property type="entry name" value="HTH_ARAC_FAMILY_2"/>
    <property type="match status" value="1"/>
</dbReference>
<evidence type="ECO:0000256" key="2">
    <source>
        <dbReference type="ARBA" id="ARBA00023125"/>
    </source>
</evidence>
<gene>
    <name evidence="5" type="ORF">OR37_00763</name>
</gene>
<dbReference type="eggNOG" id="COG2207">
    <property type="taxonomic scope" value="Bacteria"/>
</dbReference>
<protein>
    <submittedName>
        <fullName evidence="5">Transcriptional regulator, AraC family</fullName>
    </submittedName>
</protein>
<dbReference type="PANTHER" id="PTHR46796:SF6">
    <property type="entry name" value="ARAC SUBFAMILY"/>
    <property type="match status" value="1"/>
</dbReference>
<keyword evidence="2" id="KW-0238">DNA-binding</keyword>
<dbReference type="SUPFAM" id="SSF46689">
    <property type="entry name" value="Homeodomain-like"/>
    <property type="match status" value="1"/>
</dbReference>
<dbReference type="RefSeq" id="WP_004615929.1">
    <property type="nucleotide sequence ID" value="NZ_APMP01000002.1"/>
</dbReference>
<organism evidence="5 6">
    <name type="scientific">Caulobacter vibrioides OR37</name>
    <dbReference type="NCBI Taxonomy" id="1292034"/>
    <lineage>
        <taxon>Bacteria</taxon>
        <taxon>Pseudomonadati</taxon>
        <taxon>Pseudomonadota</taxon>
        <taxon>Alphaproteobacteria</taxon>
        <taxon>Caulobacterales</taxon>
        <taxon>Caulobacteraceae</taxon>
        <taxon>Caulobacter</taxon>
    </lineage>
</organism>
<name>R0D4X8_CAUVI</name>
<dbReference type="InterPro" id="IPR050204">
    <property type="entry name" value="AraC_XylS_family_regulators"/>
</dbReference>
<keyword evidence="1" id="KW-0805">Transcription regulation</keyword>
<keyword evidence="3" id="KW-0804">Transcription</keyword>
<proteinExistence type="predicted"/>
<dbReference type="InterPro" id="IPR035418">
    <property type="entry name" value="AraC-bd_2"/>
</dbReference>
<comment type="caution">
    <text evidence="5">The sequence shown here is derived from an EMBL/GenBank/DDBJ whole genome shotgun (WGS) entry which is preliminary data.</text>
</comment>
<evidence type="ECO:0000313" key="6">
    <source>
        <dbReference type="Proteomes" id="UP000013063"/>
    </source>
</evidence>
<evidence type="ECO:0000259" key="4">
    <source>
        <dbReference type="PROSITE" id="PS01124"/>
    </source>
</evidence>
<evidence type="ECO:0000313" key="5">
    <source>
        <dbReference type="EMBL" id="ENZ83460.1"/>
    </source>
</evidence>
<dbReference type="InterPro" id="IPR009057">
    <property type="entry name" value="Homeodomain-like_sf"/>
</dbReference>
<dbReference type="PANTHER" id="PTHR46796">
    <property type="entry name" value="HTH-TYPE TRANSCRIPTIONAL ACTIVATOR RHAS-RELATED"/>
    <property type="match status" value="1"/>
</dbReference>
<dbReference type="Proteomes" id="UP000013063">
    <property type="component" value="Unassembled WGS sequence"/>
</dbReference>
<dbReference type="InterPro" id="IPR018060">
    <property type="entry name" value="HTH_AraC"/>
</dbReference>
<sequence>MSATRLRQDLWLLDAKVQANAFELYRQGCAHLFDITLMSPEARFYNRLEGYNLDSVVLARCVGVAQRFERNLAHILADGGDTVLIVMDLVPNDWAGDYDGRPASSQRGEVRFVDMARPFDMTVASDYRTLHMILPRAALGEASTLDFHGLVVSGADDGCRMLVAYLRALEASLDQLTTADAATAAKAIAVLAAGALEARAERTPGDPRPIEKMLLSEGRRVIEERLDDVALSPELVRQRLGVSRSLLYRAFEPVGGVSAFIQARRLDQAFDAILRDRAEQHTLGEIGYRHGFRSDAHFSRAFRARFGVAPGRLRRLGEAARLEGLSALERPDDVWAWLRSV</sequence>
<dbReference type="AlphaFoldDB" id="R0D4X8"/>
<dbReference type="GO" id="GO:0003700">
    <property type="term" value="F:DNA-binding transcription factor activity"/>
    <property type="evidence" value="ECO:0007669"/>
    <property type="project" value="InterPro"/>
</dbReference>
<dbReference type="SMART" id="SM00342">
    <property type="entry name" value="HTH_ARAC"/>
    <property type="match status" value="1"/>
</dbReference>
<dbReference type="EMBL" id="APMP01000002">
    <property type="protein sequence ID" value="ENZ83460.1"/>
    <property type="molecule type" value="Genomic_DNA"/>
</dbReference>
<evidence type="ECO:0000256" key="1">
    <source>
        <dbReference type="ARBA" id="ARBA00023015"/>
    </source>
</evidence>
<dbReference type="Pfam" id="PF14525">
    <property type="entry name" value="AraC_binding_2"/>
    <property type="match status" value="1"/>
</dbReference>
<dbReference type="Gene3D" id="1.10.10.60">
    <property type="entry name" value="Homeodomain-like"/>
    <property type="match status" value="1"/>
</dbReference>
<reference evidence="5 6" key="1">
    <citation type="journal article" date="2013" name="Genome Announc.">
        <title>Draft Genome Sequence for Caulobacter sp. Strain OR37, a Bacterium Tolerant to Heavy Metals.</title>
        <authorList>
            <person name="Utturkar S.M."/>
            <person name="Bollmann A."/>
            <person name="Brzoska R.M."/>
            <person name="Klingeman D.M."/>
            <person name="Epstein S.E."/>
            <person name="Palumbo A.V."/>
            <person name="Brown S.D."/>
        </authorList>
    </citation>
    <scope>NUCLEOTIDE SEQUENCE [LARGE SCALE GENOMIC DNA]</scope>
    <source>
        <strain evidence="5 6">OR37</strain>
    </source>
</reference>
<accession>R0D4X8</accession>